<evidence type="ECO:0000256" key="1">
    <source>
        <dbReference type="SAM" id="MobiDB-lite"/>
    </source>
</evidence>
<feature type="region of interest" description="Disordered" evidence="1">
    <location>
        <begin position="1"/>
        <end position="30"/>
    </location>
</feature>
<sequence length="234" mass="25889">MFRIASGSGLLAPEQGRPEMRRGAASQRGTRGVCRVQRNLLPSVEQTHCSLQKLEVRSFQKCSSGWSPRITPIEVSRRLVDEMTWAVKQAWTRVPTPIFRAMEHGHVGQVRDTRHWVVLVAGNLGSLARCWAVQPRSTGSTAMASRHPVAGWHAVAMTGLAGWQVGSNERLMPTPAEAFSTLSLLATTHLDADQCDVAPVSRTKPHITPSRDAARPPWQFVRWAKGWGNRMKAT</sequence>
<reference evidence="2" key="2">
    <citation type="submission" date="2023-06" db="EMBL/GenBank/DDBJ databases">
        <authorList>
            <consortium name="Lawrence Berkeley National Laboratory"/>
            <person name="Haridas S."/>
            <person name="Hensen N."/>
            <person name="Bonometti L."/>
            <person name="Westerberg I."/>
            <person name="Brannstrom I.O."/>
            <person name="Guillou S."/>
            <person name="Cros-Aarteil S."/>
            <person name="Calhoun S."/>
            <person name="Kuo A."/>
            <person name="Mondo S."/>
            <person name="Pangilinan J."/>
            <person name="Riley R."/>
            <person name="Labutti K."/>
            <person name="Andreopoulos B."/>
            <person name="Lipzen A."/>
            <person name="Chen C."/>
            <person name="Yanf M."/>
            <person name="Daum C."/>
            <person name="Ng V."/>
            <person name="Clum A."/>
            <person name="Steindorff A."/>
            <person name="Ohm R."/>
            <person name="Martin F."/>
            <person name="Silar P."/>
            <person name="Natvig D."/>
            <person name="Lalanne C."/>
            <person name="Gautier V."/>
            <person name="Ament-Velasquez S.L."/>
            <person name="Kruys A."/>
            <person name="Hutchinson M.I."/>
            <person name="Powell A.J."/>
            <person name="Barry K."/>
            <person name="Miller A.N."/>
            <person name="Grigoriev I.V."/>
            <person name="Debuchy R."/>
            <person name="Gladieux P."/>
            <person name="Thoren M.H."/>
            <person name="Johannesson H."/>
        </authorList>
    </citation>
    <scope>NUCLEOTIDE SEQUENCE</scope>
    <source>
        <strain evidence="2">CBS 168.71</strain>
    </source>
</reference>
<proteinExistence type="predicted"/>
<name>A0AAE0HDU2_9PEZI</name>
<evidence type="ECO:0000313" key="2">
    <source>
        <dbReference type="EMBL" id="KAK3294729.1"/>
    </source>
</evidence>
<keyword evidence="3" id="KW-1185">Reference proteome</keyword>
<reference evidence="2" key="1">
    <citation type="journal article" date="2023" name="Mol. Phylogenet. Evol.">
        <title>Genome-scale phylogeny and comparative genomics of the fungal order Sordariales.</title>
        <authorList>
            <person name="Hensen N."/>
            <person name="Bonometti L."/>
            <person name="Westerberg I."/>
            <person name="Brannstrom I.O."/>
            <person name="Guillou S."/>
            <person name="Cros-Aarteil S."/>
            <person name="Calhoun S."/>
            <person name="Haridas S."/>
            <person name="Kuo A."/>
            <person name="Mondo S."/>
            <person name="Pangilinan J."/>
            <person name="Riley R."/>
            <person name="LaButti K."/>
            <person name="Andreopoulos B."/>
            <person name="Lipzen A."/>
            <person name="Chen C."/>
            <person name="Yan M."/>
            <person name="Daum C."/>
            <person name="Ng V."/>
            <person name="Clum A."/>
            <person name="Steindorff A."/>
            <person name="Ohm R.A."/>
            <person name="Martin F."/>
            <person name="Silar P."/>
            <person name="Natvig D.O."/>
            <person name="Lalanne C."/>
            <person name="Gautier V."/>
            <person name="Ament-Velasquez S.L."/>
            <person name="Kruys A."/>
            <person name="Hutchinson M.I."/>
            <person name="Powell A.J."/>
            <person name="Barry K."/>
            <person name="Miller A.N."/>
            <person name="Grigoriev I.V."/>
            <person name="Debuchy R."/>
            <person name="Gladieux P."/>
            <person name="Hiltunen Thoren M."/>
            <person name="Johannesson H."/>
        </authorList>
    </citation>
    <scope>NUCLEOTIDE SEQUENCE</scope>
    <source>
        <strain evidence="2">CBS 168.71</strain>
    </source>
</reference>
<organism evidence="2 3">
    <name type="scientific">Chaetomium fimeti</name>
    <dbReference type="NCBI Taxonomy" id="1854472"/>
    <lineage>
        <taxon>Eukaryota</taxon>
        <taxon>Fungi</taxon>
        <taxon>Dikarya</taxon>
        <taxon>Ascomycota</taxon>
        <taxon>Pezizomycotina</taxon>
        <taxon>Sordariomycetes</taxon>
        <taxon>Sordariomycetidae</taxon>
        <taxon>Sordariales</taxon>
        <taxon>Chaetomiaceae</taxon>
        <taxon>Chaetomium</taxon>
    </lineage>
</organism>
<dbReference type="Proteomes" id="UP001278766">
    <property type="component" value="Unassembled WGS sequence"/>
</dbReference>
<protein>
    <submittedName>
        <fullName evidence="2">Uncharacterized protein</fullName>
    </submittedName>
</protein>
<accession>A0AAE0HDU2</accession>
<comment type="caution">
    <text evidence="2">The sequence shown here is derived from an EMBL/GenBank/DDBJ whole genome shotgun (WGS) entry which is preliminary data.</text>
</comment>
<dbReference type="RefSeq" id="XP_062658243.1">
    <property type="nucleotide sequence ID" value="XM_062799128.1"/>
</dbReference>
<dbReference type="AlphaFoldDB" id="A0AAE0HDU2"/>
<dbReference type="GeneID" id="87836076"/>
<dbReference type="EMBL" id="JAUEPN010000005">
    <property type="protein sequence ID" value="KAK3294729.1"/>
    <property type="molecule type" value="Genomic_DNA"/>
</dbReference>
<evidence type="ECO:0000313" key="3">
    <source>
        <dbReference type="Proteomes" id="UP001278766"/>
    </source>
</evidence>
<gene>
    <name evidence="2" type="ORF">B0H64DRAFT_193862</name>
</gene>